<reference evidence="5" key="1">
    <citation type="submission" date="2019-09" db="EMBL/GenBank/DDBJ databases">
        <title>Isolation and complete genome sequencing of Methylocystis species.</title>
        <authorList>
            <person name="Rumah B.L."/>
            <person name="Stead C.E."/>
            <person name="Stevens B.C."/>
            <person name="Minton N.P."/>
            <person name="Grosse-Honebrink A."/>
            <person name="Zhang Y."/>
        </authorList>
    </citation>
    <scope>NUCLEOTIDE SEQUENCE [LARGE SCALE GENOMIC DNA]</scope>
    <source>
        <strain evidence="5">BRCS1</strain>
    </source>
</reference>
<dbReference type="RefSeq" id="WP_154452651.1">
    <property type="nucleotide sequence ID" value="NZ_CP044328.1"/>
</dbReference>
<evidence type="ECO:0000256" key="2">
    <source>
        <dbReference type="ARBA" id="ARBA00022801"/>
    </source>
</evidence>
<dbReference type="CDD" id="cd02588">
    <property type="entry name" value="HAD_L2-DEX"/>
    <property type="match status" value="1"/>
</dbReference>
<dbReference type="SUPFAM" id="SSF56784">
    <property type="entry name" value="HAD-like"/>
    <property type="match status" value="1"/>
</dbReference>
<comment type="catalytic activity">
    <reaction evidence="3">
        <text>an (S)-2-haloacid + H2O = a (2R)-2-hydroxycarboxylate + a halide anion + H(+)</text>
        <dbReference type="Rhea" id="RHEA:11192"/>
        <dbReference type="ChEBI" id="CHEBI:15377"/>
        <dbReference type="ChEBI" id="CHEBI:15378"/>
        <dbReference type="ChEBI" id="CHEBI:16042"/>
        <dbReference type="ChEBI" id="CHEBI:58314"/>
        <dbReference type="ChEBI" id="CHEBI:137405"/>
        <dbReference type="EC" id="3.8.1.2"/>
    </reaction>
</comment>
<dbReference type="InterPro" id="IPR051540">
    <property type="entry name" value="S-2-haloacid_dehalogenase"/>
</dbReference>
<evidence type="ECO:0000313" key="5">
    <source>
        <dbReference type="Proteomes" id="UP000424673"/>
    </source>
</evidence>
<comment type="function">
    <text evidence="3">Catalyzes the hydrolytic dehalogenation of small (S)-2-haloalkanoic acids to yield the corresponding (R)-2-hydroxyalkanoic acids.</text>
</comment>
<dbReference type="Pfam" id="PF00702">
    <property type="entry name" value="Hydrolase"/>
    <property type="match status" value="1"/>
</dbReference>
<organism evidence="4 5">
    <name type="scientific">Methylocystis rosea</name>
    <dbReference type="NCBI Taxonomy" id="173366"/>
    <lineage>
        <taxon>Bacteria</taxon>
        <taxon>Pseudomonadati</taxon>
        <taxon>Pseudomonadota</taxon>
        <taxon>Alphaproteobacteria</taxon>
        <taxon>Hyphomicrobiales</taxon>
        <taxon>Methylocystaceae</taxon>
        <taxon>Methylocystis</taxon>
    </lineage>
</organism>
<dbReference type="InterPro" id="IPR006328">
    <property type="entry name" value="2-HAD"/>
</dbReference>
<dbReference type="InterPro" id="IPR036412">
    <property type="entry name" value="HAD-like_sf"/>
</dbReference>
<dbReference type="InterPro" id="IPR023214">
    <property type="entry name" value="HAD_sf"/>
</dbReference>
<evidence type="ECO:0000256" key="3">
    <source>
        <dbReference type="RuleBase" id="RU368077"/>
    </source>
</evidence>
<evidence type="ECO:0000256" key="1">
    <source>
        <dbReference type="ARBA" id="ARBA00008106"/>
    </source>
</evidence>
<dbReference type="PANTHER" id="PTHR43316">
    <property type="entry name" value="HYDROLASE, HALOACID DELAHOGENASE-RELATED"/>
    <property type="match status" value="1"/>
</dbReference>
<dbReference type="EMBL" id="CP044328">
    <property type="protein sequence ID" value="QGM94522.1"/>
    <property type="molecule type" value="Genomic_DNA"/>
</dbReference>
<dbReference type="EC" id="3.8.1.2" evidence="3"/>
<dbReference type="NCBIfam" id="TIGR01493">
    <property type="entry name" value="HAD-SF-IA-v2"/>
    <property type="match status" value="1"/>
</dbReference>
<keyword evidence="5" id="KW-1185">Reference proteome</keyword>
<evidence type="ECO:0000313" key="4">
    <source>
        <dbReference type="EMBL" id="QGM94522.1"/>
    </source>
</evidence>
<dbReference type="NCBIfam" id="TIGR01428">
    <property type="entry name" value="HAD_type_II"/>
    <property type="match status" value="1"/>
</dbReference>
<gene>
    <name evidence="4" type="ORF">F7D13_11070</name>
</gene>
<sequence>MHIDRRQLIQGSLASMTGLRSPEQSRRSSRPATARFKALAFDAFPIFDPRPIDALAETLFPGNGTRLVELWRNRQFEYSWLRTASGQYVDFMKVSEEALVFAGNALKLQLSGETRDQLLRAYLALGAWPDAKPALQALRSAGVRLALLSNLTPDMLKGSIATSGLDGVFEHVLSTDRAKTYKPSPDAYRLGVNAFGLAKSQILFVAFAGWDAAGAKAFGYPTFWVNRLGLPSEELGSKADAEGKSLAELTAYALD</sequence>
<dbReference type="Proteomes" id="UP000424673">
    <property type="component" value="Chromosome"/>
</dbReference>
<comment type="similarity">
    <text evidence="1 3">Belongs to the HAD-like hydrolase superfamily. S-2-haloalkanoic acid dehalogenase family.</text>
</comment>
<dbReference type="PRINTS" id="PR00413">
    <property type="entry name" value="HADHALOGNASE"/>
</dbReference>
<proteinExistence type="inferred from homology"/>
<dbReference type="Gene3D" id="3.40.50.1000">
    <property type="entry name" value="HAD superfamily/HAD-like"/>
    <property type="match status" value="1"/>
</dbReference>
<protein>
    <recommendedName>
        <fullName evidence="3">(S)-2-haloacid dehalogenase</fullName>
        <ecNumber evidence="3">3.8.1.2</ecNumber>
    </recommendedName>
    <alternativeName>
        <fullName evidence="3">2-haloalkanoic acid dehalogenase</fullName>
    </alternativeName>
    <alternativeName>
        <fullName evidence="3">Halocarboxylic acid halidohydrolase</fullName>
    </alternativeName>
    <alternativeName>
        <fullName evidence="3">L-2-haloacid dehalogenase</fullName>
    </alternativeName>
</protein>
<name>A0ABX6EKT9_9HYPH</name>
<dbReference type="PANTHER" id="PTHR43316:SF3">
    <property type="entry name" value="HALOACID DEHALOGENASE, TYPE II (AFU_ORTHOLOGUE AFUA_2G07750)-RELATED"/>
    <property type="match status" value="1"/>
</dbReference>
<dbReference type="InterPro" id="IPR023198">
    <property type="entry name" value="PGP-like_dom2"/>
</dbReference>
<reference evidence="4 5" key="2">
    <citation type="journal article" date="2021" name="AMB Express">
        <title>Isolation and characterisation of Methylocystis spp. for poly-3-hydroxybutyrate production using waste methane feedstocks.</title>
        <authorList>
            <person name="Rumah B.L."/>
            <person name="Stead C.E."/>
            <person name="Claxton Stevens B.H."/>
            <person name="Minton N.P."/>
            <person name="Grosse-Honebrink A."/>
            <person name="Zhang Y."/>
        </authorList>
    </citation>
    <scope>NUCLEOTIDE SEQUENCE [LARGE SCALE GENOMIC DNA]</scope>
    <source>
        <strain evidence="4 5">BRCS1</strain>
    </source>
</reference>
<accession>A0ABX6EKT9</accession>
<dbReference type="InterPro" id="IPR006439">
    <property type="entry name" value="HAD-SF_hydro_IA"/>
</dbReference>
<keyword evidence="2 3" id="KW-0378">Hydrolase</keyword>
<dbReference type="Gene3D" id="1.10.150.240">
    <property type="entry name" value="Putative phosphatase, domain 2"/>
    <property type="match status" value="1"/>
</dbReference>